<proteinExistence type="predicted"/>
<protein>
    <submittedName>
        <fullName evidence="1">Uncharacterized protein</fullName>
    </submittedName>
</protein>
<dbReference type="EMBL" id="KZ820411">
    <property type="protein sequence ID" value="PWN47516.1"/>
    <property type="molecule type" value="Genomic_DNA"/>
</dbReference>
<dbReference type="Proteomes" id="UP000245626">
    <property type="component" value="Unassembled WGS sequence"/>
</dbReference>
<gene>
    <name evidence="1" type="ORF">IE53DRAFT_246140</name>
</gene>
<organism evidence="1 2">
    <name type="scientific">Violaceomyces palustris</name>
    <dbReference type="NCBI Taxonomy" id="1673888"/>
    <lineage>
        <taxon>Eukaryota</taxon>
        <taxon>Fungi</taxon>
        <taxon>Dikarya</taxon>
        <taxon>Basidiomycota</taxon>
        <taxon>Ustilaginomycotina</taxon>
        <taxon>Ustilaginomycetes</taxon>
        <taxon>Violaceomycetales</taxon>
        <taxon>Violaceomycetaceae</taxon>
        <taxon>Violaceomyces</taxon>
    </lineage>
</organism>
<evidence type="ECO:0000313" key="1">
    <source>
        <dbReference type="EMBL" id="PWN47516.1"/>
    </source>
</evidence>
<name>A0ACD0NNX2_9BASI</name>
<keyword evidence="2" id="KW-1185">Reference proteome</keyword>
<evidence type="ECO:0000313" key="2">
    <source>
        <dbReference type="Proteomes" id="UP000245626"/>
    </source>
</evidence>
<sequence length="166" mass="18604">MRTLFIFFSIKTRKKKKKLERLERRLCDPLQTGPRRGRRVERWAPASDHREAPPRLAKLSSEPLAADTLSNRGILAYAHATSSGGGFVGMSREIPSSPHLNKATKGDAADKHCPVLGTVGWQAPDQRFVEQPEKRRCEYGGCYRRQLKVQAVEAWGSSCVLRSDSS</sequence>
<reference evidence="1 2" key="1">
    <citation type="journal article" date="2018" name="Mol. Biol. Evol.">
        <title>Broad Genomic Sampling Reveals a Smut Pathogenic Ancestry of the Fungal Clade Ustilaginomycotina.</title>
        <authorList>
            <person name="Kijpornyongpan T."/>
            <person name="Mondo S.J."/>
            <person name="Barry K."/>
            <person name="Sandor L."/>
            <person name="Lee J."/>
            <person name="Lipzen A."/>
            <person name="Pangilinan J."/>
            <person name="LaButti K."/>
            <person name="Hainaut M."/>
            <person name="Henrissat B."/>
            <person name="Grigoriev I.V."/>
            <person name="Spatafora J.W."/>
            <person name="Aime M.C."/>
        </authorList>
    </citation>
    <scope>NUCLEOTIDE SEQUENCE [LARGE SCALE GENOMIC DNA]</scope>
    <source>
        <strain evidence="1 2">SA 807</strain>
    </source>
</reference>
<accession>A0ACD0NNX2</accession>